<evidence type="ECO:0000313" key="5">
    <source>
        <dbReference type="EMBL" id="EGV33202.1"/>
    </source>
</evidence>
<dbReference type="PANTHER" id="PTHR30313">
    <property type="entry name" value="DNA PRIMASE"/>
    <property type="match status" value="1"/>
</dbReference>
<name>G1WAM3_9BACT</name>
<dbReference type="Proteomes" id="UP000005141">
    <property type="component" value="Unassembled WGS sequence"/>
</dbReference>
<gene>
    <name evidence="5" type="ORF">HMPREF9431_00874</name>
</gene>
<feature type="domain" description="Zinc finger CHC2-type" evidence="4">
    <location>
        <begin position="4"/>
        <end position="60"/>
    </location>
</feature>
<keyword evidence="6" id="KW-1185">Reference proteome</keyword>
<dbReference type="HOGENOM" id="CLU_183799_1_1_10"/>
<dbReference type="GO" id="GO:0003677">
    <property type="term" value="F:DNA binding"/>
    <property type="evidence" value="ECO:0007669"/>
    <property type="project" value="InterPro"/>
</dbReference>
<dbReference type="eggNOG" id="COG0358">
    <property type="taxonomic scope" value="Bacteria"/>
</dbReference>
<evidence type="ECO:0000259" key="4">
    <source>
        <dbReference type="Pfam" id="PF01807"/>
    </source>
</evidence>
<dbReference type="EMBL" id="ADGI01000027">
    <property type="protein sequence ID" value="EGV33202.1"/>
    <property type="molecule type" value="Genomic_DNA"/>
</dbReference>
<organism evidence="5 6">
    <name type="scientific">Segatella oulorum F0390</name>
    <dbReference type="NCBI Taxonomy" id="702438"/>
    <lineage>
        <taxon>Bacteria</taxon>
        <taxon>Pseudomonadati</taxon>
        <taxon>Bacteroidota</taxon>
        <taxon>Bacteroidia</taxon>
        <taxon>Bacteroidales</taxon>
        <taxon>Prevotellaceae</taxon>
        <taxon>Segatella</taxon>
    </lineage>
</organism>
<reference evidence="5 6" key="1">
    <citation type="submission" date="2011-07" db="EMBL/GenBank/DDBJ databases">
        <title>The Genome Sequence of Prevotella oulorum F0390.</title>
        <authorList>
            <consortium name="The Broad Institute Genome Sequencing Platform"/>
            <consortium name="The Broad Institute Genome Sequencing Center for Infectious Disease"/>
            <person name="Earl A."/>
            <person name="Ward D."/>
            <person name="Feldgarden M."/>
            <person name="Gevers D."/>
            <person name="Izard J."/>
            <person name="Ganesan A."/>
            <person name="Baranova O.V."/>
            <person name="Blanton J.M."/>
            <person name="Tanner A.C."/>
            <person name="Dewhirst F.E."/>
            <person name="Young S.K."/>
            <person name="Zeng Q."/>
            <person name="Gargeya S."/>
            <person name="Fitzgerald M."/>
            <person name="Haas B."/>
            <person name="Abouelleil A."/>
            <person name="Alvarado L."/>
            <person name="Arachchi H.M."/>
            <person name="Berlin A."/>
            <person name="Brown A."/>
            <person name="Chapman S.B."/>
            <person name="Chen Z."/>
            <person name="Dunbar C."/>
            <person name="Freedman E."/>
            <person name="Gearin G."/>
            <person name="Gellesch M."/>
            <person name="Goldberg J."/>
            <person name="Griggs A."/>
            <person name="Gujja S."/>
            <person name="Heiman D."/>
            <person name="Howarth C."/>
            <person name="Larson L."/>
            <person name="Lui A."/>
            <person name="MacDonald P.J.P."/>
            <person name="Mehta T."/>
            <person name="Montmayeur A."/>
            <person name="Murphy C."/>
            <person name="Neiman D."/>
            <person name="Pearson M."/>
            <person name="Priest M."/>
            <person name="Roberts A."/>
            <person name="Saif S."/>
            <person name="Shea T."/>
            <person name="Shenoy N."/>
            <person name="Sisk P."/>
            <person name="Stolte C."/>
            <person name="Sykes S."/>
            <person name="Wortman J."/>
            <person name="Nusbaum C."/>
            <person name="Birren B."/>
        </authorList>
    </citation>
    <scope>NUCLEOTIDE SEQUENCE [LARGE SCALE GENOMIC DNA]</scope>
    <source>
        <strain evidence="5 6">F0390</strain>
    </source>
</reference>
<dbReference type="InterPro" id="IPR050219">
    <property type="entry name" value="DnaG_primase"/>
</dbReference>
<dbReference type="Gene3D" id="3.90.580.10">
    <property type="entry name" value="Zinc finger, CHC2-type domain"/>
    <property type="match status" value="1"/>
</dbReference>
<sequence length="60" mass="6988">MILKTIIEKILDTAHIEDVVGEFLPLQKRGTIYRALCPFYQEKTLSFTVTPNRSMFYCFG</sequence>
<dbReference type="PATRIC" id="fig|702438.4.peg.900"/>
<evidence type="ECO:0000256" key="1">
    <source>
        <dbReference type="ARBA" id="ARBA00022723"/>
    </source>
</evidence>
<dbReference type="GO" id="GO:0003899">
    <property type="term" value="F:DNA-directed RNA polymerase activity"/>
    <property type="evidence" value="ECO:0007669"/>
    <property type="project" value="InterPro"/>
</dbReference>
<evidence type="ECO:0000256" key="2">
    <source>
        <dbReference type="ARBA" id="ARBA00022771"/>
    </source>
</evidence>
<accession>G1WAM3</accession>
<dbReference type="GO" id="GO:0005737">
    <property type="term" value="C:cytoplasm"/>
    <property type="evidence" value="ECO:0007669"/>
    <property type="project" value="TreeGrafter"/>
</dbReference>
<comment type="caution">
    <text evidence="5">The sequence shown here is derived from an EMBL/GenBank/DDBJ whole genome shotgun (WGS) entry which is preliminary data.</text>
</comment>
<dbReference type="GO" id="GO:0008270">
    <property type="term" value="F:zinc ion binding"/>
    <property type="evidence" value="ECO:0007669"/>
    <property type="project" value="UniProtKB-KW"/>
</dbReference>
<dbReference type="SUPFAM" id="SSF57783">
    <property type="entry name" value="Zinc beta-ribbon"/>
    <property type="match status" value="1"/>
</dbReference>
<dbReference type="InterPro" id="IPR002694">
    <property type="entry name" value="Znf_CHC2"/>
</dbReference>
<evidence type="ECO:0000256" key="3">
    <source>
        <dbReference type="ARBA" id="ARBA00022833"/>
    </source>
</evidence>
<protein>
    <recommendedName>
        <fullName evidence="4">Zinc finger CHC2-type domain-containing protein</fullName>
    </recommendedName>
</protein>
<proteinExistence type="predicted"/>
<dbReference type="AlphaFoldDB" id="G1WAM3"/>
<dbReference type="GO" id="GO:0006269">
    <property type="term" value="P:DNA replication, synthesis of primer"/>
    <property type="evidence" value="ECO:0007669"/>
    <property type="project" value="TreeGrafter"/>
</dbReference>
<keyword evidence="1" id="KW-0479">Metal-binding</keyword>
<dbReference type="Pfam" id="PF01807">
    <property type="entry name" value="Zn_ribbon_DnaG"/>
    <property type="match status" value="1"/>
</dbReference>
<dbReference type="InterPro" id="IPR036977">
    <property type="entry name" value="DNA_primase_Znf_CHC2"/>
</dbReference>
<dbReference type="PANTHER" id="PTHR30313:SF2">
    <property type="entry name" value="DNA PRIMASE"/>
    <property type="match status" value="1"/>
</dbReference>
<keyword evidence="3" id="KW-0862">Zinc</keyword>
<evidence type="ECO:0000313" key="6">
    <source>
        <dbReference type="Proteomes" id="UP000005141"/>
    </source>
</evidence>
<keyword evidence="2" id="KW-0863">Zinc-finger</keyword>